<evidence type="ECO:0000313" key="2">
    <source>
        <dbReference type="EMBL" id="MPN22362.1"/>
    </source>
</evidence>
<organism evidence="2">
    <name type="scientific">bioreactor metagenome</name>
    <dbReference type="NCBI Taxonomy" id="1076179"/>
    <lineage>
        <taxon>unclassified sequences</taxon>
        <taxon>metagenomes</taxon>
        <taxon>ecological metagenomes</taxon>
    </lineage>
</organism>
<reference evidence="2" key="1">
    <citation type="submission" date="2019-08" db="EMBL/GenBank/DDBJ databases">
        <authorList>
            <person name="Kucharzyk K."/>
            <person name="Murdoch R.W."/>
            <person name="Higgins S."/>
            <person name="Loffler F."/>
        </authorList>
    </citation>
    <scope>NUCLEOTIDE SEQUENCE</scope>
</reference>
<comment type="caution">
    <text evidence="2">The sequence shown here is derived from an EMBL/GenBank/DDBJ whole genome shotgun (WGS) entry which is preliminary data.</text>
</comment>
<evidence type="ECO:0000256" key="1">
    <source>
        <dbReference type="SAM" id="MobiDB-lite"/>
    </source>
</evidence>
<protein>
    <submittedName>
        <fullName evidence="2">Uncharacterized protein</fullName>
    </submittedName>
</protein>
<proteinExistence type="predicted"/>
<sequence>MRIGHGQQDHQQHRDAQHAKHGGDGAAQAEVAVADHHRQVDHVGAGQDLRHGPVFDELLVGDPLAAVHQLALYHGQHAAKALQRQNGEGPEQFPQIGWPLQGWGMRWGRRRGSGHVLSLSCAPMVRPACHRKHARVIAERDAVIRP</sequence>
<dbReference type="EMBL" id="VSSQ01070579">
    <property type="protein sequence ID" value="MPN22362.1"/>
    <property type="molecule type" value="Genomic_DNA"/>
</dbReference>
<name>A0A645G8R5_9ZZZZ</name>
<accession>A0A645G8R5</accession>
<dbReference type="AlphaFoldDB" id="A0A645G8R5"/>
<gene>
    <name evidence="2" type="ORF">SDC9_169745</name>
</gene>
<feature type="compositionally biased region" description="Basic and acidic residues" evidence="1">
    <location>
        <begin position="7"/>
        <end position="23"/>
    </location>
</feature>
<feature type="region of interest" description="Disordered" evidence="1">
    <location>
        <begin position="1"/>
        <end position="29"/>
    </location>
</feature>